<dbReference type="SUPFAM" id="SSF53474">
    <property type="entry name" value="alpha/beta-Hydrolases"/>
    <property type="match status" value="1"/>
</dbReference>
<name>A0A3N4PXH4_9BACT</name>
<organism evidence="2 3">
    <name type="scientific">Chitinophaga lutea</name>
    <dbReference type="NCBI Taxonomy" id="2488634"/>
    <lineage>
        <taxon>Bacteria</taxon>
        <taxon>Pseudomonadati</taxon>
        <taxon>Bacteroidota</taxon>
        <taxon>Chitinophagia</taxon>
        <taxon>Chitinophagales</taxon>
        <taxon>Chitinophagaceae</taxon>
        <taxon>Chitinophaga</taxon>
    </lineage>
</organism>
<feature type="domain" description="AB hydrolase-1" evidence="1">
    <location>
        <begin position="22"/>
        <end position="245"/>
    </location>
</feature>
<dbReference type="InterPro" id="IPR000073">
    <property type="entry name" value="AB_hydrolase_1"/>
</dbReference>
<dbReference type="GO" id="GO:0016020">
    <property type="term" value="C:membrane"/>
    <property type="evidence" value="ECO:0007669"/>
    <property type="project" value="TreeGrafter"/>
</dbReference>
<keyword evidence="3" id="KW-1185">Reference proteome</keyword>
<dbReference type="GO" id="GO:0016787">
    <property type="term" value="F:hydrolase activity"/>
    <property type="evidence" value="ECO:0007669"/>
    <property type="project" value="UniProtKB-KW"/>
</dbReference>
<sequence length="268" mass="29973">MWKTINNGGRDGAYWTEGEGKAVILIHGFAEDHSVWEHQTAFLRNHYRVLVPDLPGTGRSQLTTPLSIESMAEFIYEILVAEAISQVTLIGHSMGGYVALAFAEKYPHLLEGLGLFSSTAKPDSEEKKEGRQKSIRMISQYGLESFFRQMLPSMFAADFRTRQAPMIENYIQQALTSGTTEGAIAYYEAMMARPDRTEVLKTIKVPVLFFIGKEDQAVPVDNALSQVIMPAVASIHLFDQVGHMGLLEVYEESNLILHHFVAFCQHSS</sequence>
<dbReference type="PANTHER" id="PTHR43798">
    <property type="entry name" value="MONOACYLGLYCEROL LIPASE"/>
    <property type="match status" value="1"/>
</dbReference>
<reference evidence="2 3" key="1">
    <citation type="submission" date="2018-11" db="EMBL/GenBank/DDBJ databases">
        <title>Chitinophaga lutea sp.nov., isolate from arsenic contaminated soil.</title>
        <authorList>
            <person name="Zong Y."/>
        </authorList>
    </citation>
    <scope>NUCLEOTIDE SEQUENCE [LARGE SCALE GENOMIC DNA]</scope>
    <source>
        <strain evidence="2 3">ZY74</strain>
    </source>
</reference>
<dbReference type="OrthoDB" id="252464at2"/>
<dbReference type="Gene3D" id="3.40.50.1820">
    <property type="entry name" value="alpha/beta hydrolase"/>
    <property type="match status" value="1"/>
</dbReference>
<comment type="caution">
    <text evidence="2">The sequence shown here is derived from an EMBL/GenBank/DDBJ whole genome shotgun (WGS) entry which is preliminary data.</text>
</comment>
<protein>
    <submittedName>
        <fullName evidence="2">Alpha/beta fold hydrolase</fullName>
    </submittedName>
</protein>
<evidence type="ECO:0000313" key="3">
    <source>
        <dbReference type="Proteomes" id="UP000278351"/>
    </source>
</evidence>
<dbReference type="InterPro" id="IPR029058">
    <property type="entry name" value="AB_hydrolase_fold"/>
</dbReference>
<keyword evidence="2" id="KW-0378">Hydrolase</keyword>
<dbReference type="Proteomes" id="UP000278351">
    <property type="component" value="Unassembled WGS sequence"/>
</dbReference>
<dbReference type="PRINTS" id="PR00111">
    <property type="entry name" value="ABHYDROLASE"/>
</dbReference>
<dbReference type="InterPro" id="IPR050266">
    <property type="entry name" value="AB_hydrolase_sf"/>
</dbReference>
<evidence type="ECO:0000313" key="2">
    <source>
        <dbReference type="EMBL" id="RPE09841.1"/>
    </source>
</evidence>
<dbReference type="Pfam" id="PF00561">
    <property type="entry name" value="Abhydrolase_1"/>
    <property type="match status" value="1"/>
</dbReference>
<dbReference type="AlphaFoldDB" id="A0A3N4PXH4"/>
<evidence type="ECO:0000259" key="1">
    <source>
        <dbReference type="Pfam" id="PF00561"/>
    </source>
</evidence>
<dbReference type="EMBL" id="RPDH01000002">
    <property type="protein sequence ID" value="RPE09841.1"/>
    <property type="molecule type" value="Genomic_DNA"/>
</dbReference>
<gene>
    <name evidence="2" type="ORF">EGT74_23040</name>
</gene>
<accession>A0A3N4PXH4</accession>
<dbReference type="PANTHER" id="PTHR43798:SF33">
    <property type="entry name" value="HYDROLASE, PUTATIVE (AFU_ORTHOLOGUE AFUA_2G14860)-RELATED"/>
    <property type="match status" value="1"/>
</dbReference>
<proteinExistence type="predicted"/>
<dbReference type="RefSeq" id="WP_123848821.1">
    <property type="nucleotide sequence ID" value="NZ_RPDH01000002.1"/>
</dbReference>